<feature type="region of interest" description="Disordered" evidence="1">
    <location>
        <begin position="134"/>
        <end position="172"/>
    </location>
</feature>
<keyword evidence="3" id="KW-1185">Reference proteome</keyword>
<name>A0A017SV04_9BACT</name>
<dbReference type="Proteomes" id="UP000019678">
    <property type="component" value="Unassembled WGS sequence"/>
</dbReference>
<protein>
    <submittedName>
        <fullName evidence="2">Uncharacterized protein</fullName>
    </submittedName>
</protein>
<dbReference type="OrthoDB" id="5512760at2"/>
<feature type="compositionally biased region" description="Basic and acidic residues" evidence="1">
    <location>
        <begin position="151"/>
        <end position="163"/>
    </location>
</feature>
<dbReference type="EMBL" id="ASRX01000133">
    <property type="protein sequence ID" value="EYF00111.1"/>
    <property type="molecule type" value="Genomic_DNA"/>
</dbReference>
<comment type="caution">
    <text evidence="2">The sequence shown here is derived from an EMBL/GenBank/DDBJ whole genome shotgun (WGS) entry which is preliminary data.</text>
</comment>
<organism evidence="2 3">
    <name type="scientific">Chondromyces apiculatus DSM 436</name>
    <dbReference type="NCBI Taxonomy" id="1192034"/>
    <lineage>
        <taxon>Bacteria</taxon>
        <taxon>Pseudomonadati</taxon>
        <taxon>Myxococcota</taxon>
        <taxon>Polyangia</taxon>
        <taxon>Polyangiales</taxon>
        <taxon>Polyangiaceae</taxon>
        <taxon>Chondromyces</taxon>
    </lineage>
</organism>
<dbReference type="RefSeq" id="WP_044252250.1">
    <property type="nucleotide sequence ID" value="NZ_ASRX01000133.1"/>
</dbReference>
<proteinExistence type="predicted"/>
<evidence type="ECO:0000313" key="2">
    <source>
        <dbReference type="EMBL" id="EYF00111.1"/>
    </source>
</evidence>
<gene>
    <name evidence="2" type="ORF">CAP_1362</name>
</gene>
<accession>A0A017SV04</accession>
<reference evidence="2 3" key="1">
    <citation type="submission" date="2013-05" db="EMBL/GenBank/DDBJ databases">
        <title>Genome assembly of Chondromyces apiculatus DSM 436.</title>
        <authorList>
            <person name="Sharma G."/>
            <person name="Khatri I."/>
            <person name="Kaur C."/>
            <person name="Mayilraj S."/>
            <person name="Subramanian S."/>
        </authorList>
    </citation>
    <scope>NUCLEOTIDE SEQUENCE [LARGE SCALE GENOMIC DNA]</scope>
    <source>
        <strain evidence="2 3">DSM 436</strain>
    </source>
</reference>
<evidence type="ECO:0000256" key="1">
    <source>
        <dbReference type="SAM" id="MobiDB-lite"/>
    </source>
</evidence>
<evidence type="ECO:0000313" key="3">
    <source>
        <dbReference type="Proteomes" id="UP000019678"/>
    </source>
</evidence>
<dbReference type="AlphaFoldDB" id="A0A017SV04"/>
<sequence>MNINASGVVIKTVAKEDRSKLGKLRVEAHDAMNAVMLLTPEEIASAGLNPDDVTELRSVIEEYRQAVMFLKAAERMSDKLRQTVLSHGHTIASLLGEISAQGRRRARVSPERGDILDALTPIINYQTAPAKKARLTRVRNEEAAAEQGAEEPTKEPAKAKAFEEDAPVSVAG</sequence>